<proteinExistence type="predicted"/>
<evidence type="ECO:0000313" key="2">
    <source>
        <dbReference type="Proteomes" id="UP000499080"/>
    </source>
</evidence>
<evidence type="ECO:0008006" key="3">
    <source>
        <dbReference type="Google" id="ProtNLM"/>
    </source>
</evidence>
<sequence length="136" mass="15646">MWKDHNNNSWHNKICKANGDSLIIPIHKPGKDPHNPTNYRPISLLSSLTLNDTAILSTAKNSHTILNDVQRHLNQLEEGHIKRKIKVNVEENQGVFFSRKRNKPSSPTLNNQVIQWQNHSKYLGVILDQTHLPTTY</sequence>
<gene>
    <name evidence="1" type="ORF">AVEN_56432_1</name>
</gene>
<name>A0A4Y2SH82_ARAVE</name>
<dbReference type="AlphaFoldDB" id="A0A4Y2SH82"/>
<dbReference type="EMBL" id="BGPR01021403">
    <property type="protein sequence ID" value="GBN86660.1"/>
    <property type="molecule type" value="Genomic_DNA"/>
</dbReference>
<dbReference type="PANTHER" id="PTHR36688">
    <property type="entry name" value="ENDO/EXONUCLEASE/PHOSPHATASE DOMAIN-CONTAINING PROTEIN"/>
    <property type="match status" value="1"/>
</dbReference>
<accession>A0A4Y2SH82</accession>
<organism evidence="1 2">
    <name type="scientific">Araneus ventricosus</name>
    <name type="common">Orbweaver spider</name>
    <name type="synonym">Epeira ventricosa</name>
    <dbReference type="NCBI Taxonomy" id="182803"/>
    <lineage>
        <taxon>Eukaryota</taxon>
        <taxon>Metazoa</taxon>
        <taxon>Ecdysozoa</taxon>
        <taxon>Arthropoda</taxon>
        <taxon>Chelicerata</taxon>
        <taxon>Arachnida</taxon>
        <taxon>Araneae</taxon>
        <taxon>Araneomorphae</taxon>
        <taxon>Entelegynae</taxon>
        <taxon>Araneoidea</taxon>
        <taxon>Araneidae</taxon>
        <taxon>Araneus</taxon>
    </lineage>
</organism>
<dbReference type="Proteomes" id="UP000499080">
    <property type="component" value="Unassembled WGS sequence"/>
</dbReference>
<dbReference type="InterPro" id="IPR052560">
    <property type="entry name" value="RdDP_mobile_element"/>
</dbReference>
<keyword evidence="2" id="KW-1185">Reference proteome</keyword>
<dbReference type="PANTHER" id="PTHR36688:SF1">
    <property type="entry name" value="ENDONUCLEASE_EXONUCLEASE_PHOSPHATASE DOMAIN-CONTAINING PROTEIN"/>
    <property type="match status" value="1"/>
</dbReference>
<evidence type="ECO:0000313" key="1">
    <source>
        <dbReference type="EMBL" id="GBN86660.1"/>
    </source>
</evidence>
<comment type="caution">
    <text evidence="1">The sequence shown here is derived from an EMBL/GenBank/DDBJ whole genome shotgun (WGS) entry which is preliminary data.</text>
</comment>
<protein>
    <recommendedName>
        <fullName evidence="3">Reverse transcriptase domain-containing protein</fullName>
    </recommendedName>
</protein>
<reference evidence="1 2" key="1">
    <citation type="journal article" date="2019" name="Sci. Rep.">
        <title>Orb-weaving spider Araneus ventricosus genome elucidates the spidroin gene catalogue.</title>
        <authorList>
            <person name="Kono N."/>
            <person name="Nakamura H."/>
            <person name="Ohtoshi R."/>
            <person name="Moran D.A.P."/>
            <person name="Shinohara A."/>
            <person name="Yoshida Y."/>
            <person name="Fujiwara M."/>
            <person name="Mori M."/>
            <person name="Tomita M."/>
            <person name="Arakawa K."/>
        </authorList>
    </citation>
    <scope>NUCLEOTIDE SEQUENCE [LARGE SCALE GENOMIC DNA]</scope>
</reference>
<dbReference type="OrthoDB" id="2855870at2759"/>